<comment type="caution">
    <text evidence="9">The sequence shown here is derived from an EMBL/GenBank/DDBJ whole genome shotgun (WGS) entry which is preliminary data.</text>
</comment>
<dbReference type="FunFam" id="3.30.1370.210:FF:000009">
    <property type="entry name" value="Zinc finger CCCH domain-containing protein 66"/>
    <property type="match status" value="1"/>
</dbReference>
<evidence type="ECO:0000313" key="10">
    <source>
        <dbReference type="Proteomes" id="UP000036987"/>
    </source>
</evidence>
<dbReference type="EMBL" id="LFYR01001913">
    <property type="protein sequence ID" value="KMZ58572.1"/>
    <property type="molecule type" value="Genomic_DNA"/>
</dbReference>
<keyword evidence="5" id="KW-0238">DNA-binding</keyword>
<dbReference type="Gene3D" id="3.30.1370.210">
    <property type="match status" value="1"/>
</dbReference>
<evidence type="ECO:0000256" key="4">
    <source>
        <dbReference type="ARBA" id="ARBA00022833"/>
    </source>
</evidence>
<reference evidence="10" key="1">
    <citation type="journal article" date="2016" name="Nature">
        <title>The genome of the seagrass Zostera marina reveals angiosperm adaptation to the sea.</title>
        <authorList>
            <person name="Olsen J.L."/>
            <person name="Rouze P."/>
            <person name="Verhelst B."/>
            <person name="Lin Y.-C."/>
            <person name="Bayer T."/>
            <person name="Collen J."/>
            <person name="Dattolo E."/>
            <person name="De Paoli E."/>
            <person name="Dittami S."/>
            <person name="Maumus F."/>
            <person name="Michel G."/>
            <person name="Kersting A."/>
            <person name="Lauritano C."/>
            <person name="Lohaus R."/>
            <person name="Toepel M."/>
            <person name="Tonon T."/>
            <person name="Vanneste K."/>
            <person name="Amirebrahimi M."/>
            <person name="Brakel J."/>
            <person name="Bostroem C."/>
            <person name="Chovatia M."/>
            <person name="Grimwood J."/>
            <person name="Jenkins J.W."/>
            <person name="Jueterbock A."/>
            <person name="Mraz A."/>
            <person name="Stam W.T."/>
            <person name="Tice H."/>
            <person name="Bornberg-Bauer E."/>
            <person name="Green P.J."/>
            <person name="Pearson G.A."/>
            <person name="Procaccini G."/>
            <person name="Duarte C.M."/>
            <person name="Schmutz J."/>
            <person name="Reusch T.B.H."/>
            <person name="Van de Peer Y."/>
        </authorList>
    </citation>
    <scope>NUCLEOTIDE SEQUENCE [LARGE SCALE GENOMIC DNA]</scope>
    <source>
        <strain evidence="10">cv. Finnish</strain>
    </source>
</reference>
<keyword evidence="4 6" id="KW-0862">Zinc</keyword>
<dbReference type="InterPro" id="IPR057444">
    <property type="entry name" value="Znf-CCCH_AtC3H23-like"/>
</dbReference>
<evidence type="ECO:0000256" key="6">
    <source>
        <dbReference type="PROSITE-ProRule" id="PRU00723"/>
    </source>
</evidence>
<keyword evidence="3 6" id="KW-0863">Zinc-finger</keyword>
<evidence type="ECO:0000259" key="8">
    <source>
        <dbReference type="PROSITE" id="PS50103"/>
    </source>
</evidence>
<evidence type="ECO:0000256" key="3">
    <source>
        <dbReference type="ARBA" id="ARBA00022771"/>
    </source>
</evidence>
<organism evidence="9 10">
    <name type="scientific">Zostera marina</name>
    <name type="common">Eelgrass</name>
    <dbReference type="NCBI Taxonomy" id="29655"/>
    <lineage>
        <taxon>Eukaryota</taxon>
        <taxon>Viridiplantae</taxon>
        <taxon>Streptophyta</taxon>
        <taxon>Embryophyta</taxon>
        <taxon>Tracheophyta</taxon>
        <taxon>Spermatophyta</taxon>
        <taxon>Magnoliopsida</taxon>
        <taxon>Liliopsida</taxon>
        <taxon>Zosteraceae</taxon>
        <taxon>Zostera</taxon>
    </lineage>
</organism>
<gene>
    <name evidence="9" type="ORF">ZOSMA_75G00050</name>
</gene>
<dbReference type="SMART" id="SM00356">
    <property type="entry name" value="ZnF_C3H1"/>
    <property type="match status" value="2"/>
</dbReference>
<dbReference type="PROSITE" id="PS50103">
    <property type="entry name" value="ZF_C3H1"/>
    <property type="match status" value="1"/>
</dbReference>
<dbReference type="Pfam" id="PF00642">
    <property type="entry name" value="zf-CCCH"/>
    <property type="match status" value="1"/>
</dbReference>
<evidence type="ECO:0000256" key="5">
    <source>
        <dbReference type="ARBA" id="ARBA00023125"/>
    </source>
</evidence>
<evidence type="ECO:0000256" key="2">
    <source>
        <dbReference type="ARBA" id="ARBA00022737"/>
    </source>
</evidence>
<evidence type="ECO:0000256" key="7">
    <source>
        <dbReference type="SAM" id="MobiDB-lite"/>
    </source>
</evidence>
<dbReference type="OMA" id="IIDAYSC"/>
<feature type="compositionally biased region" description="Polar residues" evidence="7">
    <location>
        <begin position="172"/>
        <end position="195"/>
    </location>
</feature>
<dbReference type="Proteomes" id="UP000036987">
    <property type="component" value="Unassembled WGS sequence"/>
</dbReference>
<proteinExistence type="predicted"/>
<dbReference type="OrthoDB" id="410307at2759"/>
<dbReference type="GO" id="GO:0008270">
    <property type="term" value="F:zinc ion binding"/>
    <property type="evidence" value="ECO:0007669"/>
    <property type="project" value="UniProtKB-KW"/>
</dbReference>
<keyword evidence="1 6" id="KW-0479">Metal-binding</keyword>
<evidence type="ECO:0000313" key="9">
    <source>
        <dbReference type="EMBL" id="KMZ58572.1"/>
    </source>
</evidence>
<feature type="domain" description="C3H1-type" evidence="8">
    <location>
        <begin position="81"/>
        <end position="107"/>
    </location>
</feature>
<evidence type="ECO:0000256" key="1">
    <source>
        <dbReference type="ARBA" id="ARBA00022723"/>
    </source>
</evidence>
<name>A0A0K9NR66_ZOSMR</name>
<dbReference type="Pfam" id="PF25512">
    <property type="entry name" value="zf-CCCH_AtC3H23"/>
    <property type="match status" value="1"/>
</dbReference>
<dbReference type="AlphaFoldDB" id="A0A0K9NR66"/>
<protein>
    <submittedName>
        <fullName evidence="9">Zinc finger CCCH domain-containing protein 37</fullName>
    </submittedName>
</protein>
<dbReference type="InterPro" id="IPR045234">
    <property type="entry name" value="Unkempt-like"/>
</dbReference>
<dbReference type="PANTHER" id="PTHR14493:SF90">
    <property type="entry name" value="ZINC FINGER CCCH DOMAIN-CONTAINING PROTEIN 2"/>
    <property type="match status" value="1"/>
</dbReference>
<feature type="zinc finger region" description="C3H1-type" evidence="6">
    <location>
        <begin position="81"/>
        <end position="107"/>
    </location>
</feature>
<sequence length="269" mass="30372">MMMMIPKVQIPVLLDGGEEDCIDDDWRGSASIIDAYSCDEFRMYEFKIRRCVRGRSHDWTECPYAHPGEKARRRDPRKYHYSGVSCPDFRKGSCSRGEGCEFAHGVFECWLHPSRYRTQPCKDGVRCRRKVCFFAHTPDQLRIIPTPIGTVDSYDGSPMRRKQSQSKGVVLSPTSTLAGFGGRSTSLSPTGSESCGSPPVSPTVEELMLEMRKMGIRRSPHSSVPMITGDWMRQMAALNSSTTTTSNTICKPDLYDNVDEPEWFSDLMN</sequence>
<dbReference type="InterPro" id="IPR000571">
    <property type="entry name" value="Znf_CCCH"/>
</dbReference>
<dbReference type="GO" id="GO:0003677">
    <property type="term" value="F:DNA binding"/>
    <property type="evidence" value="ECO:0007669"/>
    <property type="project" value="UniProtKB-KW"/>
</dbReference>
<keyword evidence="2" id="KW-0677">Repeat</keyword>
<accession>A0A0K9NR66</accession>
<feature type="region of interest" description="Disordered" evidence="7">
    <location>
        <begin position="152"/>
        <end position="201"/>
    </location>
</feature>
<dbReference type="PANTHER" id="PTHR14493">
    <property type="entry name" value="UNKEMPT FAMILY MEMBER"/>
    <property type="match status" value="1"/>
</dbReference>
<keyword evidence="10" id="KW-1185">Reference proteome</keyword>